<dbReference type="STRING" id="95300.SAMN05216558_0878"/>
<dbReference type="Gene3D" id="3.40.190.100">
    <property type="entry name" value="Glycine betaine-binding periplasmic protein, domain 2"/>
    <property type="match status" value="1"/>
</dbReference>
<dbReference type="Proteomes" id="UP000295254">
    <property type="component" value="Unassembled WGS sequence"/>
</dbReference>
<evidence type="ECO:0000256" key="1">
    <source>
        <dbReference type="SAM" id="SignalP"/>
    </source>
</evidence>
<accession>A0A1H2MLU0</accession>
<evidence type="ECO:0000313" key="3">
    <source>
        <dbReference type="EMBL" id="TDB63582.1"/>
    </source>
</evidence>
<feature type="domain" description="ABC-type glycine betaine transport system substrate-binding" evidence="2">
    <location>
        <begin position="31"/>
        <end position="284"/>
    </location>
</feature>
<feature type="chain" id="PRO_5044371828" evidence="1">
    <location>
        <begin position="24"/>
        <end position="316"/>
    </location>
</feature>
<evidence type="ECO:0000259" key="2">
    <source>
        <dbReference type="Pfam" id="PF04069"/>
    </source>
</evidence>
<protein>
    <submittedName>
        <fullName evidence="3">Choline ABC transporter substrate-binding protein</fullName>
    </submittedName>
</protein>
<dbReference type="InterPro" id="IPR017783">
    <property type="entry name" value="ABC_choline_sub-bd"/>
</dbReference>
<name>A0A1H2MLU0_PSEVA</name>
<dbReference type="AlphaFoldDB" id="A0A1H2MLU0"/>
<dbReference type="GO" id="GO:0043190">
    <property type="term" value="C:ATP-binding cassette (ABC) transporter complex"/>
    <property type="evidence" value="ECO:0007669"/>
    <property type="project" value="InterPro"/>
</dbReference>
<keyword evidence="4" id="KW-1185">Reference proteome</keyword>
<dbReference type="OrthoDB" id="9787902at2"/>
<feature type="signal peptide" evidence="1">
    <location>
        <begin position="1"/>
        <end position="23"/>
    </location>
</feature>
<dbReference type="NCBIfam" id="TIGR03414">
    <property type="entry name" value="ABC_choline_bnd"/>
    <property type="match status" value="1"/>
</dbReference>
<comment type="caution">
    <text evidence="3">The sequence shown here is derived from an EMBL/GenBank/DDBJ whole genome shotgun (WGS) entry which is preliminary data.</text>
</comment>
<organism evidence="3 4">
    <name type="scientific">Pseudomonas vancouverensis</name>
    <dbReference type="NCBI Taxonomy" id="95300"/>
    <lineage>
        <taxon>Bacteria</taxon>
        <taxon>Pseudomonadati</taxon>
        <taxon>Pseudomonadota</taxon>
        <taxon>Gammaproteobacteria</taxon>
        <taxon>Pseudomonadales</taxon>
        <taxon>Pseudomonadaceae</taxon>
        <taxon>Pseudomonas</taxon>
    </lineage>
</organism>
<dbReference type="SUPFAM" id="SSF53850">
    <property type="entry name" value="Periplasmic binding protein-like II"/>
    <property type="match status" value="1"/>
</dbReference>
<dbReference type="InterPro" id="IPR007210">
    <property type="entry name" value="ABC_Gly_betaine_transp_sub-bd"/>
</dbReference>
<dbReference type="GO" id="GO:0015871">
    <property type="term" value="P:choline transport"/>
    <property type="evidence" value="ECO:0007669"/>
    <property type="project" value="InterPro"/>
</dbReference>
<dbReference type="Gene3D" id="3.40.190.10">
    <property type="entry name" value="Periplasmic binding protein-like II"/>
    <property type="match status" value="1"/>
</dbReference>
<dbReference type="GO" id="GO:0033265">
    <property type="term" value="F:choline binding"/>
    <property type="evidence" value="ECO:0007669"/>
    <property type="project" value="InterPro"/>
</dbReference>
<dbReference type="GO" id="GO:0022857">
    <property type="term" value="F:transmembrane transporter activity"/>
    <property type="evidence" value="ECO:0007669"/>
    <property type="project" value="InterPro"/>
</dbReference>
<dbReference type="EMBL" id="RRZK01000014">
    <property type="protein sequence ID" value="TDB63582.1"/>
    <property type="molecule type" value="Genomic_DNA"/>
</dbReference>
<reference evidence="4" key="1">
    <citation type="journal article" date="2019" name="bioRxiv">
        <title>Bacterially produced spermidine induces plant systemic susceptibility to pathogens.</title>
        <authorList>
            <person name="Melnyk R.A."/>
            <person name="Beskrovnaya P.A."/>
            <person name="Liu Z."/>
            <person name="Song Y."/>
            <person name="Haney C.H."/>
        </authorList>
    </citation>
    <scope>NUCLEOTIDE SEQUENCE [LARGE SCALE GENOMIC DNA]</scope>
    <source>
        <strain evidence="4">Dha-51</strain>
    </source>
</reference>
<dbReference type="Pfam" id="PF04069">
    <property type="entry name" value="OpuAC"/>
    <property type="match status" value="1"/>
</dbReference>
<proteinExistence type="predicted"/>
<gene>
    <name evidence="3" type="primary">choX</name>
    <name evidence="3" type="ORF">EIY72_12915</name>
</gene>
<keyword evidence="1" id="KW-0732">Signal</keyword>
<dbReference type="RefSeq" id="WP_093216934.1">
    <property type="nucleotide sequence ID" value="NZ_LT629803.1"/>
</dbReference>
<dbReference type="GO" id="GO:0042597">
    <property type="term" value="C:periplasmic space"/>
    <property type="evidence" value="ECO:0007669"/>
    <property type="project" value="InterPro"/>
</dbReference>
<evidence type="ECO:0000313" key="4">
    <source>
        <dbReference type="Proteomes" id="UP000295254"/>
    </source>
</evidence>
<dbReference type="CDD" id="cd13640">
    <property type="entry name" value="PBP2_ChoX"/>
    <property type="match status" value="1"/>
</dbReference>
<sequence>MKTLPLLASPLFACLCLSLPALAAEPESCATVHFSDVGWTDISVTTAMASEVLESLGYKTKTTLLSIPVTYRALSSGKELDVFLGNWMPTTENDIKPYRDAGTVETVRANLQGAKYTLAVPDYVYNAGLHDFADIAKFKEQLNGQIYGIEPGNDGNRLIQSMIDKNAFGLKDFKVVESSEAAMLSQLKRATRKNEWMVFLGWEPHPMNTRNNMKYLSGGDDFFGPNYGQATVYTNVRKGYLSECSNVGKLLQNMEFSLAMENQLMDAVLNQNQKPRAAARAWLKAHPEVLQAWLVGVSSREGKDGLAVAGAKLASQ</sequence>